<dbReference type="NCBIfam" id="TIGR01071">
    <property type="entry name" value="rplO_bact"/>
    <property type="match status" value="1"/>
</dbReference>
<dbReference type="EMBL" id="KT007070">
    <property type="protein sequence ID" value="AKQ05321.1"/>
    <property type="molecule type" value="Genomic_DNA"/>
</dbReference>
<accession>A0A0H4TBE3</accession>
<dbReference type="GO" id="GO:0006412">
    <property type="term" value="P:translation"/>
    <property type="evidence" value="ECO:0007669"/>
    <property type="project" value="UniProtKB-UniRule"/>
</dbReference>
<dbReference type="InterPro" id="IPR005749">
    <property type="entry name" value="Ribosomal_uL15_bac-type"/>
</dbReference>
<keyword evidence="4" id="KW-0699">rRNA-binding</keyword>
<keyword evidence="4" id="KW-0694">RNA-binding</keyword>
<dbReference type="InterPro" id="IPR036227">
    <property type="entry name" value="Ribosomal_uL15/eL18_sf"/>
</dbReference>
<evidence type="ECO:0000256" key="1">
    <source>
        <dbReference type="ARBA" id="ARBA00007320"/>
    </source>
</evidence>
<comment type="similarity">
    <text evidence="1 4 5">Belongs to the universal ribosomal protein uL15 family.</text>
</comment>
<dbReference type="AlphaFoldDB" id="A0A0H4TBE3"/>
<dbReference type="PROSITE" id="PS00475">
    <property type="entry name" value="RIBOSOMAL_L15"/>
    <property type="match status" value="1"/>
</dbReference>
<dbReference type="PANTHER" id="PTHR12934">
    <property type="entry name" value="50S RIBOSOMAL PROTEIN L15"/>
    <property type="match status" value="1"/>
</dbReference>
<evidence type="ECO:0000313" key="8">
    <source>
        <dbReference type="EMBL" id="AKQ05321.1"/>
    </source>
</evidence>
<evidence type="ECO:0000256" key="2">
    <source>
        <dbReference type="ARBA" id="ARBA00022980"/>
    </source>
</evidence>
<dbReference type="GO" id="GO:0003735">
    <property type="term" value="F:structural constituent of ribosome"/>
    <property type="evidence" value="ECO:0007669"/>
    <property type="project" value="InterPro"/>
</dbReference>
<evidence type="ECO:0000256" key="6">
    <source>
        <dbReference type="SAM" id="MobiDB-lite"/>
    </source>
</evidence>
<organism evidence="8">
    <name type="scientific">uncultured bacterium Rifle_16ft_4_minimus_24570</name>
    <dbReference type="NCBI Taxonomy" id="1665155"/>
    <lineage>
        <taxon>Bacteria</taxon>
        <taxon>environmental samples</taxon>
    </lineage>
</organism>
<keyword evidence="3 4" id="KW-0687">Ribonucleoprotein</keyword>
<reference evidence="8" key="1">
    <citation type="journal article" date="2015" name="ISME J.">
        <title>Aquifer environment selects for microbial species cohorts in sediment and groundwater.</title>
        <authorList>
            <person name="Hug L.A."/>
            <person name="Thomas B.C."/>
            <person name="Brown C.T."/>
            <person name="Frischkorn K.R."/>
            <person name="Williams K.H."/>
            <person name="Tringe S.G."/>
            <person name="Banfield J.F."/>
        </authorList>
    </citation>
    <scope>NUCLEOTIDE SEQUENCE</scope>
</reference>
<feature type="region of interest" description="Disordered" evidence="6">
    <location>
        <begin position="1"/>
        <end position="57"/>
    </location>
</feature>
<gene>
    <name evidence="4 8" type="primary">rplO</name>
</gene>
<dbReference type="GO" id="GO:0019843">
    <property type="term" value="F:rRNA binding"/>
    <property type="evidence" value="ECO:0007669"/>
    <property type="project" value="UniProtKB-UniRule"/>
</dbReference>
<dbReference type="GO" id="GO:0022625">
    <property type="term" value="C:cytosolic large ribosomal subunit"/>
    <property type="evidence" value="ECO:0007669"/>
    <property type="project" value="TreeGrafter"/>
</dbReference>
<evidence type="ECO:0000256" key="3">
    <source>
        <dbReference type="ARBA" id="ARBA00023274"/>
    </source>
</evidence>
<dbReference type="InterPro" id="IPR030878">
    <property type="entry name" value="Ribosomal_uL15"/>
</dbReference>
<dbReference type="PANTHER" id="PTHR12934:SF11">
    <property type="entry name" value="LARGE RIBOSOMAL SUBUNIT PROTEIN UL15M"/>
    <property type="match status" value="1"/>
</dbReference>
<dbReference type="SUPFAM" id="SSF52080">
    <property type="entry name" value="Ribosomal proteins L15p and L18e"/>
    <property type="match status" value="1"/>
</dbReference>
<dbReference type="Pfam" id="PF00828">
    <property type="entry name" value="Ribosomal_L27A"/>
    <property type="match status" value="1"/>
</dbReference>
<name>A0A0H4TBE3_9BACT</name>
<keyword evidence="2 4" id="KW-0689">Ribosomal protein</keyword>
<evidence type="ECO:0000259" key="7">
    <source>
        <dbReference type="Pfam" id="PF00828"/>
    </source>
</evidence>
<comment type="function">
    <text evidence="4">Binds to the 23S rRNA.</text>
</comment>
<protein>
    <recommendedName>
        <fullName evidence="4">Large ribosomal subunit protein uL15</fullName>
    </recommendedName>
</protein>
<feature type="compositionally biased region" description="Basic and acidic residues" evidence="6">
    <location>
        <begin position="33"/>
        <end position="51"/>
    </location>
</feature>
<dbReference type="InterPro" id="IPR001196">
    <property type="entry name" value="Ribosomal_uL15_CS"/>
</dbReference>
<dbReference type="HAMAP" id="MF_01341">
    <property type="entry name" value="Ribosomal_uL15"/>
    <property type="match status" value="1"/>
</dbReference>
<dbReference type="InterPro" id="IPR021131">
    <property type="entry name" value="Ribosomal_uL15/eL18"/>
</dbReference>
<feature type="domain" description="Large ribosomal subunit protein uL15/eL18" evidence="7">
    <location>
        <begin position="77"/>
        <end position="141"/>
    </location>
</feature>
<comment type="subunit">
    <text evidence="4">Part of the 50S ribosomal subunit.</text>
</comment>
<feature type="compositionally biased region" description="Basic residues" evidence="6">
    <location>
        <begin position="13"/>
        <end position="27"/>
    </location>
</feature>
<evidence type="ECO:0000256" key="5">
    <source>
        <dbReference type="RuleBase" id="RU003888"/>
    </source>
</evidence>
<proteinExistence type="inferred from homology"/>
<sequence length="144" mass="15790">MINLSNLKPRPGSNKRRKVVGRGRGSGHGKTSTKGDKGQKARSGGHPDPRFEGGQMPIIRRIPKRGFKNPFRVEYTVVNLKTLEKFDREVTPQILKEKGIIKTVKNVKVLGDGVISKPLTIHAAKFSKSALKKIEDAGGKAIVI</sequence>
<dbReference type="Gene3D" id="3.100.10.10">
    <property type="match status" value="1"/>
</dbReference>
<evidence type="ECO:0000256" key="4">
    <source>
        <dbReference type="HAMAP-Rule" id="MF_01341"/>
    </source>
</evidence>